<feature type="signal peptide" evidence="9">
    <location>
        <begin position="1"/>
        <end position="23"/>
    </location>
</feature>
<dbReference type="NCBIfam" id="TIGR04057">
    <property type="entry name" value="SusC_RagA_signa"/>
    <property type="match status" value="1"/>
</dbReference>
<evidence type="ECO:0000256" key="7">
    <source>
        <dbReference type="ARBA" id="ARBA00023237"/>
    </source>
</evidence>
<evidence type="ECO:0000256" key="1">
    <source>
        <dbReference type="ARBA" id="ARBA00004571"/>
    </source>
</evidence>
<dbReference type="Pfam" id="PF13715">
    <property type="entry name" value="CarbopepD_reg_2"/>
    <property type="match status" value="1"/>
</dbReference>
<dbReference type="InterPro" id="IPR008969">
    <property type="entry name" value="CarboxyPept-like_regulatory"/>
</dbReference>
<organism evidence="11 12">
    <name type="scientific">Candidatus Ordinivivax streblomastigis</name>
    <dbReference type="NCBI Taxonomy" id="2540710"/>
    <lineage>
        <taxon>Bacteria</taxon>
        <taxon>Pseudomonadati</taxon>
        <taxon>Bacteroidota</taxon>
        <taxon>Bacteroidia</taxon>
        <taxon>Bacteroidales</taxon>
        <taxon>Candidatus Ordinivivax</taxon>
    </lineage>
</organism>
<sequence length="1093" mass="121035">MKTRQITLLTFLLAFLSFLHLEAQEPASRISGVVTDNTKEAIVGANIRIAGSTVGTSTDMDGKFELLVKPDDHLIISYLGYVTENIKVGNNKTLTVILEEDAKLLDEVVITAMGISREAKSLSYARQSVDTKSMTESRDAGLLNMLAGKVSGVQLISAGGPLSSTRVVIRGNNSLTGNNQPLYVVDGIPILNQMGSSGDLDYGNAANNINPDDIESMEVLKGANASALYGSDAANGVILITTKKGSKKAGLGVSYAYNMTFAHLYQYPTLQNIYGAGIDNRWYNGNNVYGATGGGASFNPDLPYGMYSMPLANVTNWSFGLPMLGFEIVGRNGEIKKYSPSPETISKMYKTGTTITNSVSIDKAFSDASSMRFSYTNIHADDILENFNKMDRHSFNLRSVTEMSKFLTLDAGIKYIYEDVDNRGYRNGSDRNPLWIVANLPRDVTIEELTPWKNPDGTALSRGSFINPYWVLNELSNADNSHWLLGNVSLNFKFSDLFRLRLSGATDVQSKRNWRFDNYYSPFDIDGAYETAQETTVNNNYDGIFMYDQQVLEKIRIGANVGAGLQKLSSNRLWSKAESLLQQDVKSLANSQGENKTSEGYWGKEKQSVFGAFNFAFDNWLFLDATARNEWSSTLPEANNSYFYYSFGTGIILTDMLKLKSPVLSFAKLRASFAQVGNDAGFDRLFNGYNRSNETFLGNTYYVSDATRSNSGLKPEKTISSEVGIDLRFFDGRFSLDATYYQKSTTNQIITADISKISGYNNKVFNAGEIQNKGVELTLGITPVQTRNFNWLMNVNWSLNRSKVVFLVEGVDRFQLDGGDYDTKLYVEVGKPYGVIYGNDYRRNEQGQIYVDLNGRPFAETDQYLGCVEPDFMGGVRNTFSYKDFDFGFTFDFKKGGVLWSRTATMGGNYGQTIQSLDGRQDNFFSTMILGENGDEQRGFLSPGSTVTPGANFGDNSVLYPDGARPKGVVIENTVYGPDVDYWAGYPSMVWVRPIEQWTHNAESNTARYMFDASYIKLREISLGYNVPKKIMAKTPFNSARISAVGRNVAILFQNTPKGIDPEATSSVGNAQGLEKGFALPSATWGFDLKVSF</sequence>
<dbReference type="GO" id="GO:0015344">
    <property type="term" value="F:siderophore uptake transmembrane transporter activity"/>
    <property type="evidence" value="ECO:0007669"/>
    <property type="project" value="TreeGrafter"/>
</dbReference>
<dbReference type="InterPro" id="IPR036942">
    <property type="entry name" value="Beta-barrel_TonB_sf"/>
</dbReference>
<keyword evidence="7 8" id="KW-0998">Cell outer membrane</keyword>
<proteinExistence type="inferred from homology"/>
<dbReference type="Gene3D" id="2.170.130.10">
    <property type="entry name" value="TonB-dependent receptor, plug domain"/>
    <property type="match status" value="1"/>
</dbReference>
<evidence type="ECO:0000256" key="3">
    <source>
        <dbReference type="ARBA" id="ARBA00022452"/>
    </source>
</evidence>
<evidence type="ECO:0000256" key="4">
    <source>
        <dbReference type="ARBA" id="ARBA00022692"/>
    </source>
</evidence>
<name>A0A5M8P0E8_9BACT</name>
<dbReference type="InterPro" id="IPR012910">
    <property type="entry name" value="Plug_dom"/>
</dbReference>
<evidence type="ECO:0000256" key="2">
    <source>
        <dbReference type="ARBA" id="ARBA00022448"/>
    </source>
</evidence>
<keyword evidence="5 9" id="KW-0732">Signal</keyword>
<dbReference type="Proteomes" id="UP000324575">
    <property type="component" value="Unassembled WGS sequence"/>
</dbReference>
<dbReference type="Pfam" id="PF07715">
    <property type="entry name" value="Plug"/>
    <property type="match status" value="1"/>
</dbReference>
<dbReference type="PANTHER" id="PTHR30069:SF29">
    <property type="entry name" value="HEMOGLOBIN AND HEMOGLOBIN-HAPTOGLOBIN-BINDING PROTEIN 1-RELATED"/>
    <property type="match status" value="1"/>
</dbReference>
<feature type="domain" description="TonB-dependent receptor plug" evidence="10">
    <location>
        <begin position="120"/>
        <end position="237"/>
    </location>
</feature>
<keyword evidence="2 8" id="KW-0813">Transport</keyword>
<evidence type="ECO:0000313" key="11">
    <source>
        <dbReference type="EMBL" id="KAA6301915.1"/>
    </source>
</evidence>
<dbReference type="SUPFAM" id="SSF49464">
    <property type="entry name" value="Carboxypeptidase regulatory domain-like"/>
    <property type="match status" value="1"/>
</dbReference>
<dbReference type="NCBIfam" id="TIGR04056">
    <property type="entry name" value="OMP_RagA_SusC"/>
    <property type="match status" value="1"/>
</dbReference>
<comment type="caution">
    <text evidence="11">The sequence shown here is derived from an EMBL/GenBank/DDBJ whole genome shotgun (WGS) entry which is preliminary data.</text>
</comment>
<dbReference type="PROSITE" id="PS52016">
    <property type="entry name" value="TONB_DEPENDENT_REC_3"/>
    <property type="match status" value="1"/>
</dbReference>
<dbReference type="Gene3D" id="2.60.40.1120">
    <property type="entry name" value="Carboxypeptidase-like, regulatory domain"/>
    <property type="match status" value="1"/>
</dbReference>
<keyword evidence="11" id="KW-0675">Receptor</keyword>
<keyword evidence="4 8" id="KW-0812">Transmembrane</keyword>
<dbReference type="SUPFAM" id="SSF56935">
    <property type="entry name" value="Porins"/>
    <property type="match status" value="1"/>
</dbReference>
<reference evidence="11 12" key="1">
    <citation type="submission" date="2019-03" db="EMBL/GenBank/DDBJ databases">
        <title>Single cell metagenomics reveals metabolic interactions within the superorganism composed of flagellate Streblomastix strix and complex community of Bacteroidetes bacteria on its surface.</title>
        <authorList>
            <person name="Treitli S.C."/>
            <person name="Kolisko M."/>
            <person name="Husnik F."/>
            <person name="Keeling P."/>
            <person name="Hampl V."/>
        </authorList>
    </citation>
    <scope>NUCLEOTIDE SEQUENCE [LARGE SCALE GENOMIC DNA]</scope>
    <source>
        <strain evidence="11">St1</strain>
    </source>
</reference>
<dbReference type="PANTHER" id="PTHR30069">
    <property type="entry name" value="TONB-DEPENDENT OUTER MEMBRANE RECEPTOR"/>
    <property type="match status" value="1"/>
</dbReference>
<evidence type="ECO:0000256" key="5">
    <source>
        <dbReference type="ARBA" id="ARBA00022729"/>
    </source>
</evidence>
<evidence type="ECO:0000256" key="9">
    <source>
        <dbReference type="SAM" id="SignalP"/>
    </source>
</evidence>
<evidence type="ECO:0000256" key="8">
    <source>
        <dbReference type="PROSITE-ProRule" id="PRU01360"/>
    </source>
</evidence>
<feature type="chain" id="PRO_5024419075" evidence="9">
    <location>
        <begin position="24"/>
        <end position="1093"/>
    </location>
</feature>
<dbReference type="AlphaFoldDB" id="A0A5M8P0E8"/>
<evidence type="ECO:0000259" key="10">
    <source>
        <dbReference type="Pfam" id="PF07715"/>
    </source>
</evidence>
<dbReference type="InterPro" id="IPR023997">
    <property type="entry name" value="TonB-dep_OMP_SusC/RagA_CS"/>
</dbReference>
<gene>
    <name evidence="11" type="ORF">EZS26_001918</name>
</gene>
<dbReference type="GO" id="GO:0044718">
    <property type="term" value="P:siderophore transmembrane transport"/>
    <property type="evidence" value="ECO:0007669"/>
    <property type="project" value="TreeGrafter"/>
</dbReference>
<accession>A0A5M8P0E8</accession>
<evidence type="ECO:0000256" key="6">
    <source>
        <dbReference type="ARBA" id="ARBA00023136"/>
    </source>
</evidence>
<dbReference type="Gene3D" id="2.40.170.20">
    <property type="entry name" value="TonB-dependent receptor, beta-barrel domain"/>
    <property type="match status" value="1"/>
</dbReference>
<dbReference type="EMBL" id="SNRX01000012">
    <property type="protein sequence ID" value="KAA6301915.1"/>
    <property type="molecule type" value="Genomic_DNA"/>
</dbReference>
<protein>
    <submittedName>
        <fullName evidence="11">TonB-dependent receptor SusC</fullName>
    </submittedName>
</protein>
<keyword evidence="3 8" id="KW-1134">Transmembrane beta strand</keyword>
<evidence type="ECO:0000313" key="12">
    <source>
        <dbReference type="Proteomes" id="UP000324575"/>
    </source>
</evidence>
<dbReference type="InterPro" id="IPR037066">
    <property type="entry name" value="Plug_dom_sf"/>
</dbReference>
<comment type="similarity">
    <text evidence="8">Belongs to the TonB-dependent receptor family.</text>
</comment>
<dbReference type="InterPro" id="IPR039426">
    <property type="entry name" value="TonB-dep_rcpt-like"/>
</dbReference>
<keyword evidence="6 8" id="KW-0472">Membrane</keyword>
<dbReference type="InterPro" id="IPR023996">
    <property type="entry name" value="TonB-dep_OMP_SusC/RagA"/>
</dbReference>
<comment type="subcellular location">
    <subcellularLocation>
        <location evidence="1 8">Cell outer membrane</location>
        <topology evidence="1 8">Multi-pass membrane protein</topology>
    </subcellularLocation>
</comment>
<dbReference type="GO" id="GO:0009279">
    <property type="term" value="C:cell outer membrane"/>
    <property type="evidence" value="ECO:0007669"/>
    <property type="project" value="UniProtKB-SubCell"/>
</dbReference>